<evidence type="ECO:0000256" key="1">
    <source>
        <dbReference type="SAM" id="MobiDB-lite"/>
    </source>
</evidence>
<name>A0ABN7SH53_OIKDI</name>
<feature type="region of interest" description="Disordered" evidence="1">
    <location>
        <begin position="55"/>
        <end position="80"/>
    </location>
</feature>
<evidence type="ECO:0000313" key="2">
    <source>
        <dbReference type="EMBL" id="CAG5097618.1"/>
    </source>
</evidence>
<sequence>MTEFFEYMLSKAKSSFHVDSKKKDDENGMSKRPLFPPPPPPFDLNKNYVGQAHRTLKSKPAGPVTPLTRSVTTNSFGCQQKKDKPITRTFDLISWLRNKKKNPSKKVNVTKSMFDLTSDY</sequence>
<accession>A0ABN7SH53</accession>
<reference evidence="2 3" key="1">
    <citation type="submission" date="2021-04" db="EMBL/GenBank/DDBJ databases">
        <authorList>
            <person name="Bliznina A."/>
        </authorList>
    </citation>
    <scope>NUCLEOTIDE SEQUENCE [LARGE SCALE GENOMIC DNA]</scope>
</reference>
<feature type="compositionally biased region" description="Basic and acidic residues" evidence="1">
    <location>
        <begin position="16"/>
        <end position="29"/>
    </location>
</feature>
<evidence type="ECO:0000313" key="3">
    <source>
        <dbReference type="Proteomes" id="UP001158576"/>
    </source>
</evidence>
<feature type="region of interest" description="Disordered" evidence="1">
    <location>
        <begin position="14"/>
        <end position="41"/>
    </location>
</feature>
<dbReference type="Proteomes" id="UP001158576">
    <property type="component" value="Chromosome XSR"/>
</dbReference>
<gene>
    <name evidence="2" type="ORF">OKIOD_LOCUS6713</name>
</gene>
<proteinExistence type="predicted"/>
<keyword evidence="3" id="KW-1185">Reference proteome</keyword>
<dbReference type="EMBL" id="OU015569">
    <property type="protein sequence ID" value="CAG5097618.1"/>
    <property type="molecule type" value="Genomic_DNA"/>
</dbReference>
<organism evidence="2 3">
    <name type="scientific">Oikopleura dioica</name>
    <name type="common">Tunicate</name>
    <dbReference type="NCBI Taxonomy" id="34765"/>
    <lineage>
        <taxon>Eukaryota</taxon>
        <taxon>Metazoa</taxon>
        <taxon>Chordata</taxon>
        <taxon>Tunicata</taxon>
        <taxon>Appendicularia</taxon>
        <taxon>Copelata</taxon>
        <taxon>Oikopleuridae</taxon>
        <taxon>Oikopleura</taxon>
    </lineage>
</organism>
<protein>
    <submittedName>
        <fullName evidence="2">Oidioi.mRNA.OKI2018_I69.XSR.g15155.t1.cds</fullName>
    </submittedName>
</protein>
<feature type="compositionally biased region" description="Polar residues" evidence="1">
    <location>
        <begin position="67"/>
        <end position="78"/>
    </location>
</feature>